<evidence type="ECO:0000313" key="2">
    <source>
        <dbReference type="Proteomes" id="UP000194003"/>
    </source>
</evidence>
<comment type="caution">
    <text evidence="1">The sequence shown here is derived from an EMBL/GenBank/DDBJ whole genome shotgun (WGS) entry which is preliminary data.</text>
</comment>
<dbReference type="Proteomes" id="UP000194003">
    <property type="component" value="Unassembled WGS sequence"/>
</dbReference>
<name>A0A1Y2K7M9_9PROT</name>
<accession>A0A1Y2K7M9</accession>
<dbReference type="AlphaFoldDB" id="A0A1Y2K7M9"/>
<keyword evidence="2" id="KW-1185">Reference proteome</keyword>
<gene>
    <name evidence="1" type="ORF">MAIT1_00382</name>
</gene>
<dbReference type="STRING" id="1434232.MAIT1_00382"/>
<sequence length="164" mass="17688">MMARQCTVCAHRKLNAIDEALVAGESMAGLAKRYKLSRDALRRHRDSHLPEVMVKSEEAQQTARGDSLIDQLKALQTRAHNIAMKAEKEGDLRAALAGIRELVRIVELLGKLQGELESGGPVVNVSINAEWVEIRAVVLSALAPYPDARQAVAKALSAKTGGAS</sequence>
<protein>
    <submittedName>
        <fullName evidence="1">Uncharacterized protein</fullName>
    </submittedName>
</protein>
<dbReference type="EMBL" id="LVJN01000015">
    <property type="protein sequence ID" value="OSM06761.1"/>
    <property type="molecule type" value="Genomic_DNA"/>
</dbReference>
<organism evidence="1 2">
    <name type="scientific">Magnetofaba australis IT-1</name>
    <dbReference type="NCBI Taxonomy" id="1434232"/>
    <lineage>
        <taxon>Bacteria</taxon>
        <taxon>Pseudomonadati</taxon>
        <taxon>Pseudomonadota</taxon>
        <taxon>Magnetococcia</taxon>
        <taxon>Magnetococcales</taxon>
        <taxon>Magnetococcaceae</taxon>
        <taxon>Magnetofaba</taxon>
    </lineage>
</organism>
<reference evidence="1 2" key="1">
    <citation type="journal article" date="2016" name="BMC Genomics">
        <title>Combined genomic and structural analyses of a cultured magnetotactic bacterium reveals its niche adaptation to a dynamic environment.</title>
        <authorList>
            <person name="Araujo A.C."/>
            <person name="Morillo V."/>
            <person name="Cypriano J."/>
            <person name="Teixeira L.C."/>
            <person name="Leao P."/>
            <person name="Lyra S."/>
            <person name="Almeida L.G."/>
            <person name="Bazylinski D.A."/>
            <person name="Vasconcellos A.T."/>
            <person name="Abreu F."/>
            <person name="Lins U."/>
        </authorList>
    </citation>
    <scope>NUCLEOTIDE SEQUENCE [LARGE SCALE GENOMIC DNA]</scope>
    <source>
        <strain evidence="1 2">IT-1</strain>
    </source>
</reference>
<proteinExistence type="predicted"/>
<evidence type="ECO:0000313" key="1">
    <source>
        <dbReference type="EMBL" id="OSM06761.1"/>
    </source>
</evidence>